<dbReference type="PANTHER" id="PTHR40736">
    <property type="match status" value="1"/>
</dbReference>
<dbReference type="OrthoDB" id="269730at2759"/>
<reference evidence="2 3" key="1">
    <citation type="journal article" date="2013" name="PLoS ONE">
        <title>Predicting the Proteins of Angomonas deanei, Strigomonas culicis and Their Respective Endosymbionts Reveals New Aspects of the Trypanosomatidae Family.</title>
        <authorList>
            <person name="Motta M.C."/>
            <person name="Martins A.C."/>
            <person name="de Souza S.S."/>
            <person name="Catta-Preta C.M."/>
            <person name="Silva R."/>
            <person name="Klein C.C."/>
            <person name="de Almeida L.G."/>
            <person name="de Lima Cunha O."/>
            <person name="Ciapina L.P."/>
            <person name="Brocchi M."/>
            <person name="Colabardini A.C."/>
            <person name="de Araujo Lima B."/>
            <person name="Machado C.R."/>
            <person name="de Almeida Soares C.M."/>
            <person name="Probst C.M."/>
            <person name="de Menezes C.B."/>
            <person name="Thompson C.E."/>
            <person name="Bartholomeu D.C."/>
            <person name="Gradia D.F."/>
            <person name="Pavoni D.P."/>
            <person name="Grisard E.C."/>
            <person name="Fantinatti-Garboggini F."/>
            <person name="Marchini F.K."/>
            <person name="Rodrigues-Luiz G.F."/>
            <person name="Wagner G."/>
            <person name="Goldman G.H."/>
            <person name="Fietto J.L."/>
            <person name="Elias M.C."/>
            <person name="Goldman M.H."/>
            <person name="Sagot M.F."/>
            <person name="Pereira M."/>
            <person name="Stoco P.H."/>
            <person name="de Mendonca-Neto R.P."/>
            <person name="Teixeira S.M."/>
            <person name="Maciel T.E."/>
            <person name="de Oliveira Mendes T.A."/>
            <person name="Urmenyi T.P."/>
            <person name="de Souza W."/>
            <person name="Schenkman S."/>
            <person name="de Vasconcelos A.T."/>
        </authorList>
    </citation>
    <scope>NUCLEOTIDE SEQUENCE [LARGE SCALE GENOMIC DNA]</scope>
</reference>
<comment type="caution">
    <text evidence="2">The sequence shown here is derived from an EMBL/GenBank/DDBJ whole genome shotgun (WGS) entry which is preliminary data.</text>
</comment>
<organism evidence="2 3">
    <name type="scientific">Strigomonas culicis</name>
    <dbReference type="NCBI Taxonomy" id="28005"/>
    <lineage>
        <taxon>Eukaryota</taxon>
        <taxon>Discoba</taxon>
        <taxon>Euglenozoa</taxon>
        <taxon>Kinetoplastea</taxon>
        <taxon>Metakinetoplastina</taxon>
        <taxon>Trypanosomatida</taxon>
        <taxon>Trypanosomatidae</taxon>
        <taxon>Strigomonadinae</taxon>
        <taxon>Strigomonas</taxon>
    </lineage>
</organism>
<sequence>MTAPAAAAASTVTKTAAAEAAKKDVAAYLNQYVVKPAVRTANKIEARSATKVAAFDAPMKAYIEKCDAAGQDAAAASTRRFVAEQRQLLSYRVVRCFEEGRYLLSGQYFKTYTATKALEDARYLTTLLCLFLISVVLGRQSVYPPIAPESPFALALSHKVNPNY</sequence>
<dbReference type="PANTHER" id="PTHR40736:SF2">
    <property type="match status" value="1"/>
</dbReference>
<protein>
    <submittedName>
        <fullName evidence="2">Uncharacterized protein</fullName>
    </submittedName>
</protein>
<dbReference type="AlphaFoldDB" id="S9UQP0"/>
<evidence type="ECO:0000313" key="3">
    <source>
        <dbReference type="Proteomes" id="UP000015354"/>
    </source>
</evidence>
<dbReference type="EMBL" id="ATMH01005734">
    <property type="protein sequence ID" value="EPY27471.1"/>
    <property type="molecule type" value="Genomic_DNA"/>
</dbReference>
<keyword evidence="3" id="KW-1185">Reference proteome</keyword>
<proteinExistence type="predicted"/>
<accession>S9UQP0</accession>
<evidence type="ECO:0000313" key="2">
    <source>
        <dbReference type="EMBL" id="EPY31089.1"/>
    </source>
</evidence>
<gene>
    <name evidence="2" type="ORF">STCU_03628</name>
    <name evidence="1" type="ORF">STCU_05734</name>
</gene>
<dbReference type="EMBL" id="ATMH01003628">
    <property type="protein sequence ID" value="EPY31089.1"/>
    <property type="molecule type" value="Genomic_DNA"/>
</dbReference>
<dbReference type="Proteomes" id="UP000015354">
    <property type="component" value="Unassembled WGS sequence"/>
</dbReference>
<reference evidence="2" key="2">
    <citation type="submission" date="2013-03" db="EMBL/GenBank/DDBJ databases">
        <authorList>
            <person name="Motta M.C.M."/>
            <person name="Martins A.C.A."/>
            <person name="Preta C.M.C.C."/>
            <person name="Silva R."/>
            <person name="de Souza S.S."/>
            <person name="Klein C.C."/>
            <person name="de Almeida L.G.P."/>
            <person name="Cunha O.L."/>
            <person name="Colabardini A.C."/>
            <person name="Lima B.A."/>
            <person name="Machado C.R."/>
            <person name="Soares C.M.A."/>
            <person name="de Menezes C.B.A."/>
            <person name="Bartolomeu D.C."/>
            <person name="Grisard E.C."/>
            <person name="Fantinatti-Garboggini F."/>
            <person name="Rodrigues-Luiz G.F."/>
            <person name="Wagner G."/>
            <person name="Goldman G.H."/>
            <person name="Fietto J.L.R."/>
            <person name="Ciapina L.P."/>
            <person name="Brocchi M."/>
            <person name="Elias M.C."/>
            <person name="Goldman M.H.S."/>
            <person name="Sagot M.-F."/>
            <person name="Pereira M."/>
            <person name="Stoco P.H."/>
            <person name="Teixeira S.M.R."/>
            <person name="de Mendonca-Neto R.P."/>
            <person name="Maciel T.E.F."/>
            <person name="Mendes T.A.O."/>
            <person name="Urmenyi T.P."/>
            <person name="Teixeira M.M.G."/>
            <person name="de Camargo E.F.P."/>
            <person name="de Sousa W."/>
            <person name="Schenkman S."/>
            <person name="de Vasconcelos A.T.R."/>
        </authorList>
    </citation>
    <scope>NUCLEOTIDE SEQUENCE</scope>
</reference>
<name>S9UQP0_9TRYP</name>
<evidence type="ECO:0000313" key="1">
    <source>
        <dbReference type="EMBL" id="EPY27471.1"/>
    </source>
</evidence>